<evidence type="ECO:0000313" key="1">
    <source>
        <dbReference type="EMBL" id="SBT52288.1"/>
    </source>
</evidence>
<dbReference type="EMBL" id="FLRE01000291">
    <property type="protein sequence ID" value="SBT52288.1"/>
    <property type="molecule type" value="Genomic_DNA"/>
</dbReference>
<proteinExistence type="predicted"/>
<reference evidence="2" key="1">
    <citation type="submission" date="2016-05" db="EMBL/GenBank/DDBJ databases">
        <authorList>
            <person name="Naeem Raeece"/>
        </authorList>
    </citation>
    <scope>NUCLEOTIDE SEQUENCE [LARGE SCALE GENOMIC DNA]</scope>
</reference>
<gene>
    <name evidence="1" type="ORF">POVWA2_063180</name>
</gene>
<organism evidence="1 2">
    <name type="scientific">Plasmodium ovale wallikeri</name>
    <dbReference type="NCBI Taxonomy" id="864142"/>
    <lineage>
        <taxon>Eukaryota</taxon>
        <taxon>Sar</taxon>
        <taxon>Alveolata</taxon>
        <taxon>Apicomplexa</taxon>
        <taxon>Aconoidasida</taxon>
        <taxon>Haemosporida</taxon>
        <taxon>Plasmodiidae</taxon>
        <taxon>Plasmodium</taxon>
        <taxon>Plasmodium (Plasmodium)</taxon>
    </lineage>
</organism>
<dbReference type="Proteomes" id="UP000078550">
    <property type="component" value="Unassembled WGS sequence"/>
</dbReference>
<protein>
    <submittedName>
        <fullName evidence="1">Uncharacterized protein</fullName>
    </submittedName>
</protein>
<accession>A0A1A9A851</accession>
<dbReference type="AlphaFoldDB" id="A0A1A9A851"/>
<sequence length="192" mass="22439">MQRGQYNCDKIKAASKKQTNDIFIRYKTPILDGAIKIINQFKKDKNDGVHYKKLCEELLKYVKAQKKCVREEVSNEGKSLTAREWNKIVNALYTTFNSQKIKRLCYLENDKEETTKKYILNIHEVFRNFCIEKKAITGFATVGTRIPNFLVKKIIIGIKFVYQQTEGMSEYASEDEHANFYIRKINVAHHSA</sequence>
<name>A0A1A9A851_PLAOA</name>
<evidence type="ECO:0000313" key="2">
    <source>
        <dbReference type="Proteomes" id="UP000078550"/>
    </source>
</evidence>